<protein>
    <submittedName>
        <fullName evidence="5">Sulfatase</fullName>
    </submittedName>
</protein>
<dbReference type="STRING" id="980251.GCA_001642875_02774"/>
<dbReference type="InterPro" id="IPR036514">
    <property type="entry name" value="SGNH_hydro_sf"/>
</dbReference>
<sequence>MYLKTFLPGRSVSAVRFPNLLLIVALVVLSTLITTSNLQATDSNDSTRARRPNIVWVMGEDMSTELSCYDHPAVKTPNFDELARNGIRFTNAFCTAASCTPSRNAMMTGVYQNRTDTQDQRRRGIKLPSPIRPITKLLQESGYYTALGCGFSRKLDLNFETEGLFDGKDWKHRKPNQPFFAQITLYDSHRHADNWQKVTEAQTAPIDRNAVQLPPYFPDHPTVREDWSRYLESIQSIDAKFGRLMDRLESEGIADNTVVIFIGDNGRCHLRGKCWLYDAGLKVPFILQLPASYVGRLKDKALGSTDSDLVSTIDISATVLDLAGVKLPKYLDGHSLVASDYEPRKAIFGARDLIDEVMDRIRCVRTKKYKYIRNYNPENGYRECWYVQHNRPMLAAIQELGRLGELSPAQQLILKTVKSREELYDIESDPHEVKNLADDPKHAVKLSSLRQQMDRWLKETGDTGLKQMRSMNSPEHAALAKSFANVETYLQPLRTELQRRWPNNRTVRIVAHGHSVPTGYFRDGKVETFKAYPHLLHQKIAEAYPNSVVNMIPTGVGGETAVVGVKRFADDVLALKPDVVTIDYGLNDRRVGLKATREAWASMIKMAKSNGVKVVLMTPTGDLNANIFDESDPLSQHAKQIRELAAEHEVGIVDSYQIFRDHATRRDGYKDLMSQGNHPNYAGHLLVAEGLAVWFLPSKSHD</sequence>
<dbReference type="PANTHER" id="PTHR43751:SF1">
    <property type="entry name" value="SULFATASE ATSG-RELATED"/>
    <property type="match status" value="1"/>
</dbReference>
<dbReference type="SUPFAM" id="SSF53649">
    <property type="entry name" value="Alkaline phosphatase-like"/>
    <property type="match status" value="1"/>
</dbReference>
<comment type="similarity">
    <text evidence="1">Belongs to the sulfatase family.</text>
</comment>
<dbReference type="EMBL" id="CP042912">
    <property type="protein sequence ID" value="QEG23402.1"/>
    <property type="molecule type" value="Genomic_DNA"/>
</dbReference>
<feature type="domain" description="SGNH hydrolase-type esterase" evidence="4">
    <location>
        <begin position="513"/>
        <end position="684"/>
    </location>
</feature>
<dbReference type="PROSITE" id="PS00523">
    <property type="entry name" value="SULFATASE_1"/>
    <property type="match status" value="1"/>
</dbReference>
<dbReference type="InterPro" id="IPR024607">
    <property type="entry name" value="Sulfatase_CS"/>
</dbReference>
<reference evidence="5 6" key="1">
    <citation type="submission" date="2019-08" db="EMBL/GenBank/DDBJ databases">
        <title>Deep-cultivation of Planctomycetes and their phenomic and genomic characterization uncovers novel biology.</title>
        <authorList>
            <person name="Wiegand S."/>
            <person name="Jogler M."/>
            <person name="Boedeker C."/>
            <person name="Pinto D."/>
            <person name="Vollmers J."/>
            <person name="Rivas-Marin E."/>
            <person name="Kohn T."/>
            <person name="Peeters S.H."/>
            <person name="Heuer A."/>
            <person name="Rast P."/>
            <person name="Oberbeckmann S."/>
            <person name="Bunk B."/>
            <person name="Jeske O."/>
            <person name="Meyerdierks A."/>
            <person name="Storesund J.E."/>
            <person name="Kallscheuer N."/>
            <person name="Luecker S."/>
            <person name="Lage O.M."/>
            <person name="Pohl T."/>
            <person name="Merkel B.J."/>
            <person name="Hornburger P."/>
            <person name="Mueller R.-W."/>
            <person name="Bruemmer F."/>
            <person name="Labrenz M."/>
            <person name="Spormann A.M."/>
            <person name="Op den Camp H."/>
            <person name="Overmann J."/>
            <person name="Amann R."/>
            <person name="Jetten M.S.M."/>
            <person name="Mascher T."/>
            <person name="Medema M.H."/>
            <person name="Devos D.P."/>
            <person name="Kaster A.-K."/>
            <person name="Ovreas L."/>
            <person name="Rohde M."/>
            <person name="Galperin M.Y."/>
            <person name="Jogler C."/>
        </authorList>
    </citation>
    <scope>NUCLEOTIDE SEQUENCE [LARGE SCALE GENOMIC DNA]</scope>
    <source>
        <strain evidence="5 6">FC18</strain>
    </source>
</reference>
<dbReference type="CDD" id="cd16027">
    <property type="entry name" value="SGSH"/>
    <property type="match status" value="1"/>
</dbReference>
<dbReference type="PANTHER" id="PTHR43751">
    <property type="entry name" value="SULFATASE"/>
    <property type="match status" value="1"/>
</dbReference>
<evidence type="ECO:0000313" key="5">
    <source>
        <dbReference type="EMBL" id="QEG23402.1"/>
    </source>
</evidence>
<dbReference type="AlphaFoldDB" id="A0A5B9PEU4"/>
<organism evidence="5 6">
    <name type="scientific">Mariniblastus fucicola</name>
    <dbReference type="NCBI Taxonomy" id="980251"/>
    <lineage>
        <taxon>Bacteria</taxon>
        <taxon>Pseudomonadati</taxon>
        <taxon>Planctomycetota</taxon>
        <taxon>Planctomycetia</taxon>
        <taxon>Pirellulales</taxon>
        <taxon>Pirellulaceae</taxon>
        <taxon>Mariniblastus</taxon>
    </lineage>
</organism>
<dbReference type="InterPro" id="IPR000917">
    <property type="entry name" value="Sulfatase_N"/>
</dbReference>
<dbReference type="OrthoDB" id="9763613at2"/>
<keyword evidence="6" id="KW-1185">Reference proteome</keyword>
<evidence type="ECO:0000313" key="6">
    <source>
        <dbReference type="Proteomes" id="UP000322214"/>
    </source>
</evidence>
<keyword evidence="2" id="KW-0378">Hydrolase</keyword>
<dbReference type="InterPro" id="IPR052701">
    <property type="entry name" value="GAG_Ulvan_Degrading_Sulfatases"/>
</dbReference>
<dbReference type="Gene3D" id="3.40.50.1110">
    <property type="entry name" value="SGNH hydrolase"/>
    <property type="match status" value="1"/>
</dbReference>
<feature type="domain" description="Sulfatase N-terminal" evidence="3">
    <location>
        <begin position="168"/>
        <end position="325"/>
    </location>
</feature>
<dbReference type="SUPFAM" id="SSF52266">
    <property type="entry name" value="SGNH hydrolase"/>
    <property type="match status" value="1"/>
</dbReference>
<dbReference type="Proteomes" id="UP000322214">
    <property type="component" value="Chromosome"/>
</dbReference>
<dbReference type="InterPro" id="IPR017850">
    <property type="entry name" value="Alkaline_phosphatase_core_sf"/>
</dbReference>
<name>A0A5B9PEU4_9BACT</name>
<evidence type="ECO:0000256" key="1">
    <source>
        <dbReference type="ARBA" id="ARBA00008779"/>
    </source>
</evidence>
<dbReference type="InterPro" id="IPR013830">
    <property type="entry name" value="SGNH_hydro"/>
</dbReference>
<gene>
    <name evidence="5" type="ORF">MFFC18_33000</name>
</gene>
<evidence type="ECO:0000259" key="4">
    <source>
        <dbReference type="Pfam" id="PF13472"/>
    </source>
</evidence>
<proteinExistence type="inferred from homology"/>
<feature type="domain" description="Sulfatase N-terminal" evidence="3">
    <location>
        <begin position="52"/>
        <end position="146"/>
    </location>
</feature>
<dbReference type="RefSeq" id="WP_075082106.1">
    <property type="nucleotide sequence ID" value="NZ_CP042912.1"/>
</dbReference>
<dbReference type="KEGG" id="mff:MFFC18_33000"/>
<accession>A0A5B9PEU4</accession>
<dbReference type="Gene3D" id="3.40.720.10">
    <property type="entry name" value="Alkaline Phosphatase, subunit A"/>
    <property type="match status" value="1"/>
</dbReference>
<dbReference type="GO" id="GO:0016788">
    <property type="term" value="F:hydrolase activity, acting on ester bonds"/>
    <property type="evidence" value="ECO:0007669"/>
    <property type="project" value="UniProtKB-ARBA"/>
</dbReference>
<dbReference type="Pfam" id="PF00884">
    <property type="entry name" value="Sulfatase"/>
    <property type="match status" value="2"/>
</dbReference>
<evidence type="ECO:0000256" key="2">
    <source>
        <dbReference type="ARBA" id="ARBA00022801"/>
    </source>
</evidence>
<dbReference type="Pfam" id="PF13472">
    <property type="entry name" value="Lipase_GDSL_2"/>
    <property type="match status" value="1"/>
</dbReference>
<evidence type="ECO:0000259" key="3">
    <source>
        <dbReference type="Pfam" id="PF00884"/>
    </source>
</evidence>